<dbReference type="OrthoDB" id="6388472at2"/>
<name>K6XZ46_9ALTE</name>
<evidence type="ECO:0008006" key="3">
    <source>
        <dbReference type="Google" id="ProtNLM"/>
    </source>
</evidence>
<organism evidence="1 2">
    <name type="scientific">Aliiglaciecola lipolytica E3</name>
    <dbReference type="NCBI Taxonomy" id="1127673"/>
    <lineage>
        <taxon>Bacteria</taxon>
        <taxon>Pseudomonadati</taxon>
        <taxon>Pseudomonadota</taxon>
        <taxon>Gammaproteobacteria</taxon>
        <taxon>Alteromonadales</taxon>
        <taxon>Alteromonadaceae</taxon>
        <taxon>Aliiglaciecola</taxon>
    </lineage>
</organism>
<protein>
    <recommendedName>
        <fullName evidence="3">Motility protein</fullName>
    </recommendedName>
</protein>
<gene>
    <name evidence="1" type="ORF">GLIP_4310</name>
</gene>
<keyword evidence="2" id="KW-1185">Reference proteome</keyword>
<evidence type="ECO:0000313" key="1">
    <source>
        <dbReference type="EMBL" id="GAC16921.1"/>
    </source>
</evidence>
<dbReference type="AlphaFoldDB" id="K6XZ46"/>
<dbReference type="eggNOG" id="ENOG5033B90">
    <property type="taxonomic scope" value="Bacteria"/>
</dbReference>
<evidence type="ECO:0000313" key="2">
    <source>
        <dbReference type="Proteomes" id="UP000006334"/>
    </source>
</evidence>
<reference evidence="1 2" key="1">
    <citation type="journal article" date="2017" name="Antonie Van Leeuwenhoek">
        <title>Rhizobium rhizosphaerae sp. nov., a novel species isolated from rice rhizosphere.</title>
        <authorList>
            <person name="Zhao J.J."/>
            <person name="Zhang J."/>
            <person name="Zhang R.J."/>
            <person name="Zhang C.W."/>
            <person name="Yin H.Q."/>
            <person name="Zhang X.X."/>
        </authorList>
    </citation>
    <scope>NUCLEOTIDE SEQUENCE [LARGE SCALE GENOMIC DNA]</scope>
    <source>
        <strain evidence="1 2">E3</strain>
    </source>
</reference>
<dbReference type="EMBL" id="BAEN01000076">
    <property type="protein sequence ID" value="GAC16921.1"/>
    <property type="molecule type" value="Genomic_DNA"/>
</dbReference>
<dbReference type="Proteomes" id="UP000006334">
    <property type="component" value="Unassembled WGS sequence"/>
</dbReference>
<comment type="caution">
    <text evidence="1">The sequence shown here is derived from an EMBL/GenBank/DDBJ whole genome shotgun (WGS) entry which is preliminary data.</text>
</comment>
<proteinExistence type="predicted"/>
<sequence>MELQGVNASGTTGAPLEIKALQLAKSNQEIQGQATLQLLESAADVPKVSSNPAIGSNVDTFA</sequence>
<dbReference type="RefSeq" id="WP_008846723.1">
    <property type="nucleotide sequence ID" value="NZ_BAEN01000076.1"/>
</dbReference>
<accession>K6XZ46</accession>